<dbReference type="EMBL" id="JARJCN010000105">
    <property type="protein sequence ID" value="KAJ7075049.1"/>
    <property type="molecule type" value="Genomic_DNA"/>
</dbReference>
<dbReference type="AlphaFoldDB" id="A0AAD6XJ48"/>
<reference evidence="2" key="1">
    <citation type="submission" date="2023-03" db="EMBL/GenBank/DDBJ databases">
        <title>Massive genome expansion in bonnet fungi (Mycena s.s.) driven by repeated elements and novel gene families across ecological guilds.</title>
        <authorList>
            <consortium name="Lawrence Berkeley National Laboratory"/>
            <person name="Harder C.B."/>
            <person name="Miyauchi S."/>
            <person name="Viragh M."/>
            <person name="Kuo A."/>
            <person name="Thoen E."/>
            <person name="Andreopoulos B."/>
            <person name="Lu D."/>
            <person name="Skrede I."/>
            <person name="Drula E."/>
            <person name="Henrissat B."/>
            <person name="Morin E."/>
            <person name="Kohler A."/>
            <person name="Barry K."/>
            <person name="LaButti K."/>
            <person name="Morin E."/>
            <person name="Salamov A."/>
            <person name="Lipzen A."/>
            <person name="Mereny Z."/>
            <person name="Hegedus B."/>
            <person name="Baldrian P."/>
            <person name="Stursova M."/>
            <person name="Weitz H."/>
            <person name="Taylor A."/>
            <person name="Grigoriev I.V."/>
            <person name="Nagy L.G."/>
            <person name="Martin F."/>
            <person name="Kauserud H."/>
        </authorList>
    </citation>
    <scope>NUCLEOTIDE SEQUENCE</scope>
    <source>
        <strain evidence="2">CBHHK173m</strain>
    </source>
</reference>
<sequence length="159" mass="17704">MDETNSWIVGSVALAVASTLSDPPPLDNLNIIALHRHCGHWLNFFVNVRGFRMIQDTPSSGAYELAGRRYFKFLHPHIPFLTITLTTACDKVHLGHLFFAAPNTDQQIAISTYRIISPYVGATASQDHIAGLRPSNIMGPAKKLHTSPGRQHSIHRRRT</sequence>
<dbReference type="Proteomes" id="UP001222325">
    <property type="component" value="Unassembled WGS sequence"/>
</dbReference>
<evidence type="ECO:0000313" key="3">
    <source>
        <dbReference type="Proteomes" id="UP001222325"/>
    </source>
</evidence>
<accession>A0AAD6XJ48</accession>
<comment type="caution">
    <text evidence="2">The sequence shown here is derived from an EMBL/GenBank/DDBJ whole genome shotgun (WGS) entry which is preliminary data.</text>
</comment>
<protein>
    <submittedName>
        <fullName evidence="2">Uncharacterized protein</fullName>
    </submittedName>
</protein>
<evidence type="ECO:0000313" key="2">
    <source>
        <dbReference type="EMBL" id="KAJ7075049.1"/>
    </source>
</evidence>
<gene>
    <name evidence="2" type="ORF">B0H15DRAFT_956865</name>
</gene>
<feature type="region of interest" description="Disordered" evidence="1">
    <location>
        <begin position="138"/>
        <end position="159"/>
    </location>
</feature>
<keyword evidence="3" id="KW-1185">Reference proteome</keyword>
<name>A0AAD6XJ48_9AGAR</name>
<evidence type="ECO:0000256" key="1">
    <source>
        <dbReference type="SAM" id="MobiDB-lite"/>
    </source>
</evidence>
<organism evidence="2 3">
    <name type="scientific">Mycena belliarum</name>
    <dbReference type="NCBI Taxonomy" id="1033014"/>
    <lineage>
        <taxon>Eukaryota</taxon>
        <taxon>Fungi</taxon>
        <taxon>Dikarya</taxon>
        <taxon>Basidiomycota</taxon>
        <taxon>Agaricomycotina</taxon>
        <taxon>Agaricomycetes</taxon>
        <taxon>Agaricomycetidae</taxon>
        <taxon>Agaricales</taxon>
        <taxon>Marasmiineae</taxon>
        <taxon>Mycenaceae</taxon>
        <taxon>Mycena</taxon>
    </lineage>
</organism>
<proteinExistence type="predicted"/>